<dbReference type="GO" id="GO:0016887">
    <property type="term" value="F:ATP hydrolysis activity"/>
    <property type="evidence" value="ECO:0007669"/>
    <property type="project" value="InterPro"/>
</dbReference>
<protein>
    <recommendedName>
        <fullName evidence="8">Carnitine transport ATP-binding protein OpuCA</fullName>
        <ecNumber evidence="7">7.6.2.9</ecNumber>
    </recommendedName>
</protein>
<name>A0A1I6AM90_9BACI</name>
<keyword evidence="3" id="KW-0547">Nucleotide-binding</keyword>
<feature type="domain" description="ABC transporter" evidence="9">
    <location>
        <begin position="26"/>
        <end position="261"/>
    </location>
</feature>
<evidence type="ECO:0000256" key="1">
    <source>
        <dbReference type="ARBA" id="ARBA00005417"/>
    </source>
</evidence>
<evidence type="ECO:0000256" key="2">
    <source>
        <dbReference type="ARBA" id="ARBA00022448"/>
    </source>
</evidence>
<dbReference type="InterPro" id="IPR003439">
    <property type="entry name" value="ABC_transporter-like_ATP-bd"/>
</dbReference>
<evidence type="ECO:0000313" key="10">
    <source>
        <dbReference type="EMBL" id="SFQ69750.1"/>
    </source>
</evidence>
<dbReference type="PANTHER" id="PTHR43117">
    <property type="entry name" value="OSMOPROTECTANT IMPORT ATP-BINDING PROTEIN OSMV"/>
    <property type="match status" value="1"/>
</dbReference>
<dbReference type="Pfam" id="PF00005">
    <property type="entry name" value="ABC_tran"/>
    <property type="match status" value="1"/>
</dbReference>
<evidence type="ECO:0000256" key="4">
    <source>
        <dbReference type="ARBA" id="ARBA00022840"/>
    </source>
</evidence>
<dbReference type="EC" id="7.6.2.9" evidence="7"/>
<dbReference type="PANTHER" id="PTHR43117:SF4">
    <property type="entry name" value="OSMOPROTECTANT IMPORT ATP-BINDING PROTEIN OSMV"/>
    <property type="match status" value="1"/>
</dbReference>
<keyword evidence="2" id="KW-0813">Transport</keyword>
<evidence type="ECO:0000256" key="3">
    <source>
        <dbReference type="ARBA" id="ARBA00022741"/>
    </source>
</evidence>
<comment type="subunit">
    <text evidence="6">The complex is composed of two ATP-binding proteins (OpuCA), two transmembrane proteins (OpuCB and OpuCD) and a solute-binding protein (OpuCC).</text>
</comment>
<keyword evidence="4 10" id="KW-0067">ATP-binding</keyword>
<organism evidence="10 11">
    <name type="scientific">Psychrobacillus psychrotolerans</name>
    <dbReference type="NCBI Taxonomy" id="126156"/>
    <lineage>
        <taxon>Bacteria</taxon>
        <taxon>Bacillati</taxon>
        <taxon>Bacillota</taxon>
        <taxon>Bacilli</taxon>
        <taxon>Bacillales</taxon>
        <taxon>Bacillaceae</taxon>
        <taxon>Psychrobacillus</taxon>
    </lineage>
</organism>
<accession>A0A1I6AM90</accession>
<evidence type="ECO:0000259" key="9">
    <source>
        <dbReference type="PROSITE" id="PS50893"/>
    </source>
</evidence>
<dbReference type="STRING" id="126156.SAMN05421670_3465"/>
<dbReference type="GO" id="GO:0005524">
    <property type="term" value="F:ATP binding"/>
    <property type="evidence" value="ECO:0007669"/>
    <property type="project" value="UniProtKB-KW"/>
</dbReference>
<evidence type="ECO:0000256" key="5">
    <source>
        <dbReference type="ARBA" id="ARBA00052482"/>
    </source>
</evidence>
<comment type="catalytic activity">
    <reaction evidence="5">
        <text>a quaternary ammonium(out) + ATP + H2O = a quaternary ammonium(in) + ADP + phosphate + H(+)</text>
        <dbReference type="Rhea" id="RHEA:11036"/>
        <dbReference type="ChEBI" id="CHEBI:15377"/>
        <dbReference type="ChEBI" id="CHEBI:15378"/>
        <dbReference type="ChEBI" id="CHEBI:30616"/>
        <dbReference type="ChEBI" id="CHEBI:35267"/>
        <dbReference type="ChEBI" id="CHEBI:43474"/>
        <dbReference type="ChEBI" id="CHEBI:456216"/>
        <dbReference type="EC" id="7.6.2.9"/>
    </reaction>
</comment>
<sequence>MLYLKLFRVYIEVSKYSIDKGAYNLIRFENITKVFPDGTKALQGVSLTIPKEQLVVIIGPSGCGKTTLLKLINRLETPTTGEIYVGDKAISAIDPVELRKTIGYVIQRIGLFPHMTIEKNAALVPNLKGWPKEKTATRIYELMNMVGLKPEQFLRKYPLELSGGQQQRIGVVRALAANPDIILMDEPFSALDPISREQLQNEIKYLQEKIKKTIVFVTHDIDEALKIADMVIVMKDGMIEQIGTPTELIENPINDFVKNYIGIERINRKKSVGKRELKDFSSFFDGEWEAPYIEVDAAMLIEEAIALLENGTTHGLLVKGNNKVLGFVNQSILLRAILAKEEVV</sequence>
<comment type="similarity">
    <text evidence="1">Belongs to the ABC transporter superfamily.</text>
</comment>
<dbReference type="InterPro" id="IPR017871">
    <property type="entry name" value="ABC_transporter-like_CS"/>
</dbReference>
<dbReference type="InterPro" id="IPR027417">
    <property type="entry name" value="P-loop_NTPase"/>
</dbReference>
<evidence type="ECO:0000256" key="8">
    <source>
        <dbReference type="ARBA" id="ARBA00070305"/>
    </source>
</evidence>
<dbReference type="SUPFAM" id="SSF52540">
    <property type="entry name" value="P-loop containing nucleoside triphosphate hydrolases"/>
    <property type="match status" value="1"/>
</dbReference>
<dbReference type="PROSITE" id="PS50893">
    <property type="entry name" value="ABC_TRANSPORTER_2"/>
    <property type="match status" value="1"/>
</dbReference>
<dbReference type="EMBL" id="FOXU01000008">
    <property type="protein sequence ID" value="SFQ69750.1"/>
    <property type="molecule type" value="Genomic_DNA"/>
</dbReference>
<dbReference type="FunFam" id="3.40.50.300:FF:000425">
    <property type="entry name" value="Probable ABC transporter, ATP-binding subunit"/>
    <property type="match status" value="1"/>
</dbReference>
<evidence type="ECO:0000313" key="11">
    <source>
        <dbReference type="Proteomes" id="UP000198734"/>
    </source>
</evidence>
<dbReference type="GO" id="GO:0015418">
    <property type="term" value="F:ABC-type quaternary ammonium compound transporting activity"/>
    <property type="evidence" value="ECO:0007669"/>
    <property type="project" value="UniProtKB-EC"/>
</dbReference>
<dbReference type="Gene3D" id="3.40.50.300">
    <property type="entry name" value="P-loop containing nucleotide triphosphate hydrolases"/>
    <property type="match status" value="1"/>
</dbReference>
<reference evidence="11" key="1">
    <citation type="submission" date="2016-10" db="EMBL/GenBank/DDBJ databases">
        <authorList>
            <person name="Varghese N."/>
            <person name="Submissions S."/>
        </authorList>
    </citation>
    <scope>NUCLEOTIDE SEQUENCE [LARGE SCALE GENOMIC DNA]</scope>
    <source>
        <strain evidence="11">DSM 11706</strain>
    </source>
</reference>
<dbReference type="Proteomes" id="UP000198734">
    <property type="component" value="Unassembled WGS sequence"/>
</dbReference>
<dbReference type="PROSITE" id="PS00211">
    <property type="entry name" value="ABC_TRANSPORTER_1"/>
    <property type="match status" value="1"/>
</dbReference>
<dbReference type="AlphaFoldDB" id="A0A1I6AM90"/>
<proteinExistence type="inferred from homology"/>
<dbReference type="InterPro" id="IPR003593">
    <property type="entry name" value="AAA+_ATPase"/>
</dbReference>
<evidence type="ECO:0000256" key="6">
    <source>
        <dbReference type="ARBA" id="ARBA00063934"/>
    </source>
</evidence>
<dbReference type="SMART" id="SM00382">
    <property type="entry name" value="AAA"/>
    <property type="match status" value="1"/>
</dbReference>
<keyword evidence="11" id="KW-1185">Reference proteome</keyword>
<evidence type="ECO:0000256" key="7">
    <source>
        <dbReference type="ARBA" id="ARBA00066388"/>
    </source>
</evidence>
<gene>
    <name evidence="10" type="ORF">SAMN05421670_3465</name>
</gene>